<proteinExistence type="predicted"/>
<dbReference type="EMBL" id="LCOK01000006">
    <property type="protein sequence ID" value="KKU77153.1"/>
    <property type="molecule type" value="Genomic_DNA"/>
</dbReference>
<dbReference type="Proteomes" id="UP000034682">
    <property type="component" value="Unassembled WGS sequence"/>
</dbReference>
<sequence>MARVAKIVSVDFSQSLPEAVSHSGCVDRTSLEEAEAFPHITTGKRRFLVRLVQFKKSVSVGEVFSYFREHGLKPAPLEVGLAFEKKNRSPRPYTTVLTGSLWRSWSDEWFAPTIVRQIDGRRRIVARCFESLYGIPLSKKVHFLAIVKQLSGPTLRSLPRRKCSPVFSD</sequence>
<comment type="caution">
    <text evidence="1">The sequence shown here is derived from an EMBL/GenBank/DDBJ whole genome shotgun (WGS) entry which is preliminary data.</text>
</comment>
<reference evidence="1 2" key="1">
    <citation type="journal article" date="2015" name="Nature">
        <title>rRNA introns, odd ribosomes, and small enigmatic genomes across a large radiation of phyla.</title>
        <authorList>
            <person name="Brown C.T."/>
            <person name="Hug L.A."/>
            <person name="Thomas B.C."/>
            <person name="Sharon I."/>
            <person name="Castelle C.J."/>
            <person name="Singh A."/>
            <person name="Wilkins M.J."/>
            <person name="Williams K.H."/>
            <person name="Banfield J.F."/>
        </authorList>
    </citation>
    <scope>NUCLEOTIDE SEQUENCE [LARGE SCALE GENOMIC DNA]</scope>
</reference>
<evidence type="ECO:0000313" key="2">
    <source>
        <dbReference type="Proteomes" id="UP000034682"/>
    </source>
</evidence>
<gene>
    <name evidence="1" type="ORF">UY02_C0006G0020</name>
</gene>
<dbReference type="AlphaFoldDB" id="A0A0G1VG75"/>
<protein>
    <submittedName>
        <fullName evidence="1">Uncharacterized protein</fullName>
    </submittedName>
</protein>
<accession>A0A0G1VG75</accession>
<organism evidence="1 2">
    <name type="scientific">Candidatus Giovannonibacteria bacterium GW2011_GWB1_47_6b</name>
    <dbReference type="NCBI Taxonomy" id="1618655"/>
    <lineage>
        <taxon>Bacteria</taxon>
        <taxon>Candidatus Giovannoniibacteriota</taxon>
    </lineage>
</organism>
<evidence type="ECO:0000313" key="1">
    <source>
        <dbReference type="EMBL" id="KKU77153.1"/>
    </source>
</evidence>
<name>A0A0G1VG75_9BACT</name>